<dbReference type="EMBL" id="JANBUN010002511">
    <property type="protein sequence ID" value="KAJ2794436.1"/>
    <property type="molecule type" value="Genomic_DNA"/>
</dbReference>
<proteinExistence type="predicted"/>
<comment type="caution">
    <text evidence="1">The sequence shown here is derived from an EMBL/GenBank/DDBJ whole genome shotgun (WGS) entry which is preliminary data.</text>
</comment>
<evidence type="ECO:0000313" key="1">
    <source>
        <dbReference type="EMBL" id="KAJ2794436.1"/>
    </source>
</evidence>
<keyword evidence="2" id="KW-1185">Reference proteome</keyword>
<accession>A0ACC1KT13</accession>
<organism evidence="1 2">
    <name type="scientific">Coemansia helicoidea</name>
    <dbReference type="NCBI Taxonomy" id="1286919"/>
    <lineage>
        <taxon>Eukaryota</taxon>
        <taxon>Fungi</taxon>
        <taxon>Fungi incertae sedis</taxon>
        <taxon>Zoopagomycota</taxon>
        <taxon>Kickxellomycotina</taxon>
        <taxon>Kickxellomycetes</taxon>
        <taxon>Kickxellales</taxon>
        <taxon>Kickxellaceae</taxon>
        <taxon>Coemansia</taxon>
    </lineage>
</organism>
<name>A0ACC1KT13_9FUNG</name>
<reference evidence="1" key="1">
    <citation type="submission" date="2022-07" db="EMBL/GenBank/DDBJ databases">
        <title>Phylogenomic reconstructions and comparative analyses of Kickxellomycotina fungi.</title>
        <authorList>
            <person name="Reynolds N.K."/>
            <person name="Stajich J.E."/>
            <person name="Barry K."/>
            <person name="Grigoriev I.V."/>
            <person name="Crous P."/>
            <person name="Smith M.E."/>
        </authorList>
    </citation>
    <scope>NUCLEOTIDE SEQUENCE</scope>
    <source>
        <strain evidence="1">BCRC 34780</strain>
    </source>
</reference>
<protein>
    <submittedName>
        <fullName evidence="1">Uncharacterized protein</fullName>
    </submittedName>
</protein>
<dbReference type="Proteomes" id="UP001140087">
    <property type="component" value="Unassembled WGS sequence"/>
</dbReference>
<gene>
    <name evidence="1" type="ORF">H4R21_005500</name>
</gene>
<evidence type="ECO:0000313" key="2">
    <source>
        <dbReference type="Proteomes" id="UP001140087"/>
    </source>
</evidence>
<sequence>MLGTIPRAALPGPVAITPRQVGRGFGKWSRVLPNPRVWQGLALWQIRRAHTEAVFDKTFMTGDAMFARWKHALMQRIVRDFYWH</sequence>
<feature type="non-terminal residue" evidence="1">
    <location>
        <position position="84"/>
    </location>
</feature>